<sequence length="118" mass="13332">MGVAVGHLNVVVRTGDGKTMEILFKDYKTKLRGELRGPTEIIEEAFSGVNPFPNLFSKIRPKLDSEMTNEVCWELTSMDQNSLRGGPAERGWIKEFLDDKMDEAFVLIQRHGGTVENF</sequence>
<organism evidence="1 2">
    <name type="scientific">Perkinsus olseni</name>
    <name type="common">Perkinsus atlanticus</name>
    <dbReference type="NCBI Taxonomy" id="32597"/>
    <lineage>
        <taxon>Eukaryota</taxon>
        <taxon>Sar</taxon>
        <taxon>Alveolata</taxon>
        <taxon>Perkinsozoa</taxon>
        <taxon>Perkinsea</taxon>
        <taxon>Perkinsida</taxon>
        <taxon>Perkinsidae</taxon>
        <taxon>Perkinsus</taxon>
    </lineage>
</organism>
<evidence type="ECO:0000313" key="1">
    <source>
        <dbReference type="EMBL" id="KAF4685350.1"/>
    </source>
</evidence>
<protein>
    <submittedName>
        <fullName evidence="1">Uncharacterized protein</fullName>
    </submittedName>
</protein>
<accession>A0A7J6NP61</accession>
<dbReference type="Proteomes" id="UP000541610">
    <property type="component" value="Unassembled WGS sequence"/>
</dbReference>
<gene>
    <name evidence="1" type="ORF">FOZ60_006613</name>
</gene>
<dbReference type="EMBL" id="JABANP010000266">
    <property type="protein sequence ID" value="KAF4685350.1"/>
    <property type="molecule type" value="Genomic_DNA"/>
</dbReference>
<dbReference type="OrthoDB" id="10445217at2759"/>
<evidence type="ECO:0000313" key="2">
    <source>
        <dbReference type="Proteomes" id="UP000541610"/>
    </source>
</evidence>
<dbReference type="AlphaFoldDB" id="A0A7J6NP61"/>
<comment type="caution">
    <text evidence="1">The sequence shown here is derived from an EMBL/GenBank/DDBJ whole genome shotgun (WGS) entry which is preliminary data.</text>
</comment>
<reference evidence="1 2" key="1">
    <citation type="submission" date="2020-04" db="EMBL/GenBank/DDBJ databases">
        <title>Perkinsus olseni comparative genomics.</title>
        <authorList>
            <person name="Bogema D.R."/>
        </authorList>
    </citation>
    <scope>NUCLEOTIDE SEQUENCE [LARGE SCALE GENOMIC DNA]</scope>
    <source>
        <strain evidence="1">00978-12</strain>
    </source>
</reference>
<name>A0A7J6NP61_PEROL</name>
<proteinExistence type="predicted"/>